<dbReference type="InterPro" id="IPR002018">
    <property type="entry name" value="CarbesteraseB"/>
</dbReference>
<accession>W4KDS7</accession>
<dbReference type="InterPro" id="IPR029058">
    <property type="entry name" value="AB_hydrolase_fold"/>
</dbReference>
<keyword evidence="3" id="KW-0732">Signal</keyword>
<dbReference type="InterPro" id="IPR019826">
    <property type="entry name" value="Carboxylesterase_B_AS"/>
</dbReference>
<proteinExistence type="inferred from homology"/>
<protein>
    <recommendedName>
        <fullName evidence="3">Carboxylic ester hydrolase</fullName>
        <ecNumber evidence="3">3.1.1.-</ecNumber>
    </recommendedName>
</protein>
<organism evidence="5 6">
    <name type="scientific">Heterobasidion irregulare (strain TC 32-1)</name>
    <dbReference type="NCBI Taxonomy" id="747525"/>
    <lineage>
        <taxon>Eukaryota</taxon>
        <taxon>Fungi</taxon>
        <taxon>Dikarya</taxon>
        <taxon>Basidiomycota</taxon>
        <taxon>Agaricomycotina</taxon>
        <taxon>Agaricomycetes</taxon>
        <taxon>Russulales</taxon>
        <taxon>Bondarzewiaceae</taxon>
        <taxon>Heterobasidion</taxon>
        <taxon>Heterobasidion annosum species complex</taxon>
    </lineage>
</organism>
<dbReference type="RefSeq" id="XP_009543631.1">
    <property type="nucleotide sequence ID" value="XM_009545336.1"/>
</dbReference>
<dbReference type="EC" id="3.1.1.-" evidence="3"/>
<evidence type="ECO:0000256" key="3">
    <source>
        <dbReference type="RuleBase" id="RU361235"/>
    </source>
</evidence>
<feature type="domain" description="Carboxylesterase type B" evidence="4">
    <location>
        <begin position="26"/>
        <end position="357"/>
    </location>
</feature>
<feature type="chain" id="PRO_5005150325" description="Carboxylic ester hydrolase" evidence="3">
    <location>
        <begin position="22"/>
        <end position="581"/>
    </location>
</feature>
<dbReference type="eggNOG" id="KOG4389">
    <property type="taxonomic scope" value="Eukaryota"/>
</dbReference>
<dbReference type="OrthoDB" id="408631at2759"/>
<evidence type="ECO:0000313" key="6">
    <source>
        <dbReference type="Proteomes" id="UP000030671"/>
    </source>
</evidence>
<evidence type="ECO:0000313" key="5">
    <source>
        <dbReference type="EMBL" id="ETW83899.1"/>
    </source>
</evidence>
<name>W4KDS7_HETIT</name>
<evidence type="ECO:0000259" key="4">
    <source>
        <dbReference type="Pfam" id="PF00135"/>
    </source>
</evidence>
<dbReference type="GO" id="GO:0016787">
    <property type="term" value="F:hydrolase activity"/>
    <property type="evidence" value="ECO:0007669"/>
    <property type="project" value="UniProtKB-KW"/>
</dbReference>
<dbReference type="KEGG" id="hir:HETIRDRAFT_170366"/>
<dbReference type="PROSITE" id="PS00122">
    <property type="entry name" value="CARBOXYLESTERASE_B_1"/>
    <property type="match status" value="1"/>
</dbReference>
<gene>
    <name evidence="5" type="ORF">HETIRDRAFT_170366</name>
</gene>
<dbReference type="InterPro" id="IPR019819">
    <property type="entry name" value="Carboxylesterase_B_CS"/>
</dbReference>
<sequence length="581" mass="62777">MVCTRVCPVLFLSLLVQYVHGVQVQLSGTVVVGSNFASQEFFGGIPFAESPIGHLRFALPVPKFDLGNLSTFNATTSGLPCIQPWTQSRISEDCLTLNVFRPAGLTQNSSLPVMLWIYGGGFMSGSSSASNGSALVDRSIHRGTPVIYVTFNYRLGPLGFPQGPEAAVRGALNLGLHDQWTAFEWVQANIHAFGGDPEKVTIFGQSAGSISLALHYLNENFTNVARAAIFESGSASTLPLFGPSHLLPSWLAFARGTPSCTSSLLFTENENDRETFSCLLAATSDEILIGEEAALAYGQQQFPFIPVIDGSEGLVPDLPSLRLRSGAGNRVPFIAGTVLDEGTSFVPTSISSPKETHDAIVKLYTPSPSCNGNLTLDIAAGALVALYDSPDMRSPFGTGNATFGLNAEYKRAAAIGKPMLDASPAYALSCFCPPRMPVGDLWFQAQRRFWTQTASANGTRVYGYLFTEPQPHNQPYLGVPHASELGYIYGVISASGDVEEVPIIGGALPPLSLAMMDYWLSFVDSLDPNDGLGSLRPNWEAYGDDQRIMQFQTGNTTLIRDDYRRMAIDDFINENSRLFQQ</sequence>
<dbReference type="ESTHER" id="9homo-w4kds7">
    <property type="family name" value="Fungal_carboxylesterase_lipase"/>
</dbReference>
<dbReference type="InterPro" id="IPR050309">
    <property type="entry name" value="Type-B_Carboxylest/Lipase"/>
</dbReference>
<comment type="similarity">
    <text evidence="1 3">Belongs to the type-B carboxylesterase/lipase family.</text>
</comment>
<dbReference type="PROSITE" id="PS00941">
    <property type="entry name" value="CARBOXYLESTERASE_B_2"/>
    <property type="match status" value="1"/>
</dbReference>
<dbReference type="Pfam" id="PF00135">
    <property type="entry name" value="COesterase"/>
    <property type="match status" value="2"/>
</dbReference>
<keyword evidence="6" id="KW-1185">Reference proteome</keyword>
<dbReference type="AlphaFoldDB" id="W4KDS7"/>
<dbReference type="Gene3D" id="3.40.50.1820">
    <property type="entry name" value="alpha/beta hydrolase"/>
    <property type="match status" value="1"/>
</dbReference>
<dbReference type="PANTHER" id="PTHR11559">
    <property type="entry name" value="CARBOXYLESTERASE"/>
    <property type="match status" value="1"/>
</dbReference>
<dbReference type="SUPFAM" id="SSF53474">
    <property type="entry name" value="alpha/beta-Hydrolases"/>
    <property type="match status" value="1"/>
</dbReference>
<reference evidence="5 6" key="1">
    <citation type="journal article" date="2012" name="New Phytol.">
        <title>Insight into trade-off between wood decay and parasitism from the genome of a fungal forest pathogen.</title>
        <authorList>
            <person name="Olson A."/>
            <person name="Aerts A."/>
            <person name="Asiegbu F."/>
            <person name="Belbahri L."/>
            <person name="Bouzid O."/>
            <person name="Broberg A."/>
            <person name="Canback B."/>
            <person name="Coutinho P.M."/>
            <person name="Cullen D."/>
            <person name="Dalman K."/>
            <person name="Deflorio G."/>
            <person name="van Diepen L.T."/>
            <person name="Dunand C."/>
            <person name="Duplessis S."/>
            <person name="Durling M."/>
            <person name="Gonthier P."/>
            <person name="Grimwood J."/>
            <person name="Fossdal C.G."/>
            <person name="Hansson D."/>
            <person name="Henrissat B."/>
            <person name="Hietala A."/>
            <person name="Himmelstrand K."/>
            <person name="Hoffmeister D."/>
            <person name="Hogberg N."/>
            <person name="James T.Y."/>
            <person name="Karlsson M."/>
            <person name="Kohler A."/>
            <person name="Kues U."/>
            <person name="Lee Y.H."/>
            <person name="Lin Y.C."/>
            <person name="Lind M."/>
            <person name="Lindquist E."/>
            <person name="Lombard V."/>
            <person name="Lucas S."/>
            <person name="Lunden K."/>
            <person name="Morin E."/>
            <person name="Murat C."/>
            <person name="Park J."/>
            <person name="Raffaello T."/>
            <person name="Rouze P."/>
            <person name="Salamov A."/>
            <person name="Schmutz J."/>
            <person name="Solheim H."/>
            <person name="Stahlberg J."/>
            <person name="Velez H."/>
            <person name="de Vries R.P."/>
            <person name="Wiebenga A."/>
            <person name="Woodward S."/>
            <person name="Yakovlev I."/>
            <person name="Garbelotto M."/>
            <person name="Martin F."/>
            <person name="Grigoriev I.V."/>
            <person name="Stenlid J."/>
        </authorList>
    </citation>
    <scope>NUCLEOTIDE SEQUENCE [LARGE SCALE GENOMIC DNA]</scope>
    <source>
        <strain evidence="5 6">TC 32-1</strain>
    </source>
</reference>
<dbReference type="EMBL" id="KI925456">
    <property type="protein sequence ID" value="ETW83899.1"/>
    <property type="molecule type" value="Genomic_DNA"/>
</dbReference>
<feature type="signal peptide" evidence="3">
    <location>
        <begin position="1"/>
        <end position="21"/>
    </location>
</feature>
<dbReference type="Proteomes" id="UP000030671">
    <property type="component" value="Unassembled WGS sequence"/>
</dbReference>
<dbReference type="InParanoid" id="W4KDS7"/>
<dbReference type="GeneID" id="20668278"/>
<keyword evidence="2 3" id="KW-0378">Hydrolase</keyword>
<evidence type="ECO:0000256" key="2">
    <source>
        <dbReference type="ARBA" id="ARBA00022801"/>
    </source>
</evidence>
<dbReference type="HOGENOM" id="CLU_006586_10_6_1"/>
<feature type="domain" description="Carboxylesterase type B" evidence="4">
    <location>
        <begin position="439"/>
        <end position="556"/>
    </location>
</feature>
<evidence type="ECO:0000256" key="1">
    <source>
        <dbReference type="ARBA" id="ARBA00005964"/>
    </source>
</evidence>